<evidence type="ECO:0000256" key="1">
    <source>
        <dbReference type="SAM" id="Phobius"/>
    </source>
</evidence>
<reference evidence="2" key="2">
    <citation type="journal article" date="2021" name="PeerJ">
        <title>Extensive microbial diversity within the chicken gut microbiome revealed by metagenomics and culture.</title>
        <authorList>
            <person name="Gilroy R."/>
            <person name="Ravi A."/>
            <person name="Getino M."/>
            <person name="Pursley I."/>
            <person name="Horton D.L."/>
            <person name="Alikhan N.F."/>
            <person name="Baker D."/>
            <person name="Gharbi K."/>
            <person name="Hall N."/>
            <person name="Watson M."/>
            <person name="Adriaenssens E.M."/>
            <person name="Foster-Nyarko E."/>
            <person name="Jarju S."/>
            <person name="Secka A."/>
            <person name="Antonio M."/>
            <person name="Oren A."/>
            <person name="Chaudhuri R.R."/>
            <person name="La Ragione R."/>
            <person name="Hildebrand F."/>
            <person name="Pallen M.J."/>
        </authorList>
    </citation>
    <scope>NUCLEOTIDE SEQUENCE</scope>
    <source>
        <strain evidence="2">ChiBcec16-1751</strain>
    </source>
</reference>
<feature type="transmembrane region" description="Helical" evidence="1">
    <location>
        <begin position="188"/>
        <end position="218"/>
    </location>
</feature>
<organism evidence="2 3">
    <name type="scientific">Candidatus Avoscillospira avistercoris</name>
    <dbReference type="NCBI Taxonomy" id="2840707"/>
    <lineage>
        <taxon>Bacteria</taxon>
        <taxon>Bacillati</taxon>
        <taxon>Bacillota</taxon>
        <taxon>Clostridia</taxon>
        <taxon>Eubacteriales</taxon>
        <taxon>Oscillospiraceae</taxon>
        <taxon>Oscillospiraceae incertae sedis</taxon>
        <taxon>Candidatus Avoscillospira</taxon>
    </lineage>
</organism>
<dbReference type="EMBL" id="DVJJ01000089">
    <property type="protein sequence ID" value="HIS64917.1"/>
    <property type="molecule type" value="Genomic_DNA"/>
</dbReference>
<feature type="transmembrane region" description="Helical" evidence="1">
    <location>
        <begin position="22"/>
        <end position="41"/>
    </location>
</feature>
<reference evidence="2" key="1">
    <citation type="submission" date="2020-10" db="EMBL/GenBank/DDBJ databases">
        <authorList>
            <person name="Gilroy R."/>
        </authorList>
    </citation>
    <scope>NUCLEOTIDE SEQUENCE</scope>
    <source>
        <strain evidence="2">ChiBcec16-1751</strain>
    </source>
</reference>
<evidence type="ECO:0000313" key="3">
    <source>
        <dbReference type="Proteomes" id="UP000886741"/>
    </source>
</evidence>
<name>A0A9D1F9F7_9FIRM</name>
<protein>
    <submittedName>
        <fullName evidence="2">Uncharacterized protein</fullName>
    </submittedName>
</protein>
<dbReference type="AlphaFoldDB" id="A0A9D1F9F7"/>
<comment type="caution">
    <text evidence="2">The sequence shown here is derived from an EMBL/GenBank/DDBJ whole genome shotgun (WGS) entry which is preliminary data.</text>
</comment>
<proteinExistence type="predicted"/>
<keyword evidence="1" id="KW-1133">Transmembrane helix</keyword>
<feature type="transmembrane region" description="Helical" evidence="1">
    <location>
        <begin position="146"/>
        <end position="168"/>
    </location>
</feature>
<gene>
    <name evidence="2" type="ORF">IAA83_06055</name>
</gene>
<feature type="transmembrane region" description="Helical" evidence="1">
    <location>
        <begin position="61"/>
        <end position="80"/>
    </location>
</feature>
<keyword evidence="1" id="KW-0812">Transmembrane</keyword>
<keyword evidence="1" id="KW-0472">Membrane</keyword>
<dbReference type="Proteomes" id="UP000886741">
    <property type="component" value="Unassembled WGS sequence"/>
</dbReference>
<accession>A0A9D1F9F7</accession>
<feature type="transmembrane region" description="Helical" evidence="1">
    <location>
        <begin position="119"/>
        <end position="140"/>
    </location>
</feature>
<sequence>MEHSTSTVPQGRAPMSPIRKRYWIDLVIRCIIFLFCVLLWLRHPSSFDILYGMRFFSHFSVLHLLWLVWVLDMLCQLIPAKRQIALGSQKLFQQRFQPIREKINHQALRDYIVSTTKSAYKVMVLWVAFGAVQGLLYHLGILNRSMMFLLSAAFYVCDLICVLIWCPFRLMMKNCCCTTCRIFNWDHLMMFTPLFFVPSFYSWSLCFLSVVVFCMWELSVLLHPERFWEQSNEALKCSNCTDKLCTQYCQKLRK</sequence>
<evidence type="ECO:0000313" key="2">
    <source>
        <dbReference type="EMBL" id="HIS64917.1"/>
    </source>
</evidence>